<keyword evidence="6" id="KW-1185">Reference proteome</keyword>
<keyword evidence="3" id="KW-0804">Transcription</keyword>
<evidence type="ECO:0000259" key="4">
    <source>
        <dbReference type="SMART" id="SM00418"/>
    </source>
</evidence>
<organism evidence="5 6">
    <name type="scientific">Streptomyces albipurpureus</name>
    <dbReference type="NCBI Taxonomy" id="2897419"/>
    <lineage>
        <taxon>Bacteria</taxon>
        <taxon>Bacillati</taxon>
        <taxon>Actinomycetota</taxon>
        <taxon>Actinomycetes</taxon>
        <taxon>Kitasatosporales</taxon>
        <taxon>Streptomycetaceae</taxon>
        <taxon>Streptomyces</taxon>
    </lineage>
</organism>
<comment type="caution">
    <text evidence="5">The sequence shown here is derived from an EMBL/GenBank/DDBJ whole genome shotgun (WGS) entry which is preliminary data.</text>
</comment>
<evidence type="ECO:0000256" key="2">
    <source>
        <dbReference type="ARBA" id="ARBA00023125"/>
    </source>
</evidence>
<evidence type="ECO:0000256" key="3">
    <source>
        <dbReference type="ARBA" id="ARBA00023163"/>
    </source>
</evidence>
<gene>
    <name evidence="5" type="ORF">NBG84_20130</name>
</gene>
<keyword evidence="2" id="KW-0238">DNA-binding</keyword>
<dbReference type="InterPro" id="IPR036390">
    <property type="entry name" value="WH_DNA-bd_sf"/>
</dbReference>
<dbReference type="InterPro" id="IPR000835">
    <property type="entry name" value="HTH_MarR-typ"/>
</dbReference>
<dbReference type="CDD" id="cd00090">
    <property type="entry name" value="HTH_ARSR"/>
    <property type="match status" value="1"/>
</dbReference>
<dbReference type="PANTHER" id="PTHR43132">
    <property type="entry name" value="ARSENICAL RESISTANCE OPERON REPRESSOR ARSR-RELATED"/>
    <property type="match status" value="1"/>
</dbReference>
<name>A0ABT0UPM6_9ACTN</name>
<dbReference type="PANTHER" id="PTHR43132:SF8">
    <property type="entry name" value="HTH-TYPE TRANSCRIPTIONAL REGULATOR KMTR"/>
    <property type="match status" value="1"/>
</dbReference>
<dbReference type="InterPro" id="IPR051011">
    <property type="entry name" value="Metal_resp_trans_reg"/>
</dbReference>
<dbReference type="SMART" id="SM00418">
    <property type="entry name" value="HTH_ARSR"/>
    <property type="match status" value="1"/>
</dbReference>
<evidence type="ECO:0000256" key="1">
    <source>
        <dbReference type="ARBA" id="ARBA00023015"/>
    </source>
</evidence>
<dbReference type="EMBL" id="JAMQAW010000025">
    <property type="protein sequence ID" value="MCM2390577.1"/>
    <property type="molecule type" value="Genomic_DNA"/>
</dbReference>
<dbReference type="InterPro" id="IPR036388">
    <property type="entry name" value="WH-like_DNA-bd_sf"/>
</dbReference>
<evidence type="ECO:0000313" key="5">
    <source>
        <dbReference type="EMBL" id="MCM2390577.1"/>
    </source>
</evidence>
<keyword evidence="1" id="KW-0805">Transcription regulation</keyword>
<feature type="domain" description="HTH arsR-type" evidence="4">
    <location>
        <begin position="251"/>
        <end position="324"/>
    </location>
</feature>
<accession>A0ABT0UPM6</accession>
<sequence>MLRIHFSAEDLGRIRLAPGPDPAWETLLSIHVLGSYDNDIGMLGWRTRMRGSLDPAARPLLRLAPPRGYSPDFLTPAGGTTCVESGIEAILSTPRTQLRTDLATLGAEQKLPSWAEALAQGDPGALRGLGSALRRYHRQALRPYWAQIQSAVDAERSARAKAFLAGGTDGLLGSLHPTVRWKAPVLEVDYPSRQDLFLQGRGLLLVPSYFCRNMPITLRDRSLAPMLVYPINRDTRALTLDQTAYAPGADTLARLLGRTRAATLLMIADSENATGNEIARRLDISPASASEHATVLRDAGLIGSLRVGNTIRHALTPLGVELLEGRLPAVLGPRTQQRANCS</sequence>
<dbReference type="Gene3D" id="1.10.10.10">
    <property type="entry name" value="Winged helix-like DNA-binding domain superfamily/Winged helix DNA-binding domain"/>
    <property type="match status" value="1"/>
</dbReference>
<reference evidence="5" key="1">
    <citation type="submission" date="2022-06" db="EMBL/GenBank/DDBJ databases">
        <title>Genome public.</title>
        <authorList>
            <person name="Sun Q."/>
        </authorList>
    </citation>
    <scope>NUCLEOTIDE SEQUENCE</scope>
    <source>
        <strain evidence="5">CWNU-1</strain>
    </source>
</reference>
<dbReference type="Proteomes" id="UP001431429">
    <property type="component" value="Unassembled WGS sequence"/>
</dbReference>
<dbReference type="SUPFAM" id="SSF46785">
    <property type="entry name" value="Winged helix' DNA-binding domain"/>
    <property type="match status" value="1"/>
</dbReference>
<dbReference type="InterPro" id="IPR001845">
    <property type="entry name" value="HTH_ArsR_DNA-bd_dom"/>
</dbReference>
<dbReference type="InterPro" id="IPR011991">
    <property type="entry name" value="ArsR-like_HTH"/>
</dbReference>
<dbReference type="RefSeq" id="WP_250920914.1">
    <property type="nucleotide sequence ID" value="NZ_JAMQAW010000025.1"/>
</dbReference>
<evidence type="ECO:0000313" key="6">
    <source>
        <dbReference type="Proteomes" id="UP001431429"/>
    </source>
</evidence>
<proteinExistence type="predicted"/>
<dbReference type="Pfam" id="PF12802">
    <property type="entry name" value="MarR_2"/>
    <property type="match status" value="1"/>
</dbReference>
<protein>
    <submittedName>
        <fullName evidence="5">ArsR family transcriptional regulator</fullName>
    </submittedName>
</protein>